<keyword evidence="2" id="KW-1185">Reference proteome</keyword>
<dbReference type="AlphaFoldDB" id="A0A8X6MRI4"/>
<accession>A0A8X6MRI4</accession>
<evidence type="ECO:0000313" key="2">
    <source>
        <dbReference type="Proteomes" id="UP000887013"/>
    </source>
</evidence>
<proteinExistence type="predicted"/>
<name>A0A8X6MRI4_NEPPI</name>
<protein>
    <submittedName>
        <fullName evidence="1">Uncharacterized protein</fullName>
    </submittedName>
</protein>
<sequence length="92" mass="10380">MFFSFSFICSLDFNYTGHKDTANMDVRVYDVKWEENTLTGQLCQRGNGDSEVQLEDVVGKRSGRTPGVTVRDVARESTRSCKIISIDIDGKH</sequence>
<dbReference type="Proteomes" id="UP000887013">
    <property type="component" value="Unassembled WGS sequence"/>
</dbReference>
<gene>
    <name evidence="1" type="ORF">NPIL_667461</name>
</gene>
<dbReference type="EMBL" id="BMAW01001428">
    <property type="protein sequence ID" value="GFS74028.1"/>
    <property type="molecule type" value="Genomic_DNA"/>
</dbReference>
<organism evidence="1 2">
    <name type="scientific">Nephila pilipes</name>
    <name type="common">Giant wood spider</name>
    <name type="synonym">Nephila maculata</name>
    <dbReference type="NCBI Taxonomy" id="299642"/>
    <lineage>
        <taxon>Eukaryota</taxon>
        <taxon>Metazoa</taxon>
        <taxon>Ecdysozoa</taxon>
        <taxon>Arthropoda</taxon>
        <taxon>Chelicerata</taxon>
        <taxon>Arachnida</taxon>
        <taxon>Araneae</taxon>
        <taxon>Araneomorphae</taxon>
        <taxon>Entelegynae</taxon>
        <taxon>Araneoidea</taxon>
        <taxon>Nephilidae</taxon>
        <taxon>Nephila</taxon>
    </lineage>
</organism>
<reference evidence="1" key="1">
    <citation type="submission" date="2020-08" db="EMBL/GenBank/DDBJ databases">
        <title>Multicomponent nature underlies the extraordinary mechanical properties of spider dragline silk.</title>
        <authorList>
            <person name="Kono N."/>
            <person name="Nakamura H."/>
            <person name="Mori M."/>
            <person name="Yoshida Y."/>
            <person name="Ohtoshi R."/>
            <person name="Malay A.D."/>
            <person name="Moran D.A.P."/>
            <person name="Tomita M."/>
            <person name="Numata K."/>
            <person name="Arakawa K."/>
        </authorList>
    </citation>
    <scope>NUCLEOTIDE SEQUENCE</scope>
</reference>
<comment type="caution">
    <text evidence="1">The sequence shown here is derived from an EMBL/GenBank/DDBJ whole genome shotgun (WGS) entry which is preliminary data.</text>
</comment>
<evidence type="ECO:0000313" key="1">
    <source>
        <dbReference type="EMBL" id="GFS74028.1"/>
    </source>
</evidence>